<evidence type="ECO:0000256" key="1">
    <source>
        <dbReference type="SAM" id="MobiDB-lite"/>
    </source>
</evidence>
<proteinExistence type="predicted"/>
<feature type="compositionally biased region" description="Pro residues" evidence="1">
    <location>
        <begin position="1"/>
        <end position="11"/>
    </location>
</feature>
<evidence type="ECO:0000313" key="3">
    <source>
        <dbReference type="Proteomes" id="UP001054837"/>
    </source>
</evidence>
<evidence type="ECO:0000313" key="2">
    <source>
        <dbReference type="EMBL" id="GIY03955.1"/>
    </source>
</evidence>
<protein>
    <submittedName>
        <fullName evidence="2">Uncharacterized protein</fullName>
    </submittedName>
</protein>
<accession>A0AAV4Q4L6</accession>
<dbReference type="EMBL" id="BPLQ01003866">
    <property type="protein sequence ID" value="GIY03955.1"/>
    <property type="molecule type" value="Genomic_DNA"/>
</dbReference>
<organism evidence="2 3">
    <name type="scientific">Caerostris darwini</name>
    <dbReference type="NCBI Taxonomy" id="1538125"/>
    <lineage>
        <taxon>Eukaryota</taxon>
        <taxon>Metazoa</taxon>
        <taxon>Ecdysozoa</taxon>
        <taxon>Arthropoda</taxon>
        <taxon>Chelicerata</taxon>
        <taxon>Arachnida</taxon>
        <taxon>Araneae</taxon>
        <taxon>Araneomorphae</taxon>
        <taxon>Entelegynae</taxon>
        <taxon>Araneoidea</taxon>
        <taxon>Araneidae</taxon>
        <taxon>Caerostris</taxon>
    </lineage>
</organism>
<sequence>MISIPKPPPPFLQQTPLMPGRENPIVCRGDRRFESVVANNTPPLSNNSDKTQKILLFENAFSMQNPPPPPTTTLSPMILLMDVETSDPTQLTHCNMSDDFHPKPPPPYLRQTPSSARP</sequence>
<gene>
    <name evidence="2" type="ORF">CDAR_264401</name>
</gene>
<name>A0AAV4Q4L6_9ARAC</name>
<feature type="region of interest" description="Disordered" evidence="1">
    <location>
        <begin position="1"/>
        <end position="24"/>
    </location>
</feature>
<keyword evidence="3" id="KW-1185">Reference proteome</keyword>
<comment type="caution">
    <text evidence="2">The sequence shown here is derived from an EMBL/GenBank/DDBJ whole genome shotgun (WGS) entry which is preliminary data.</text>
</comment>
<dbReference type="AlphaFoldDB" id="A0AAV4Q4L6"/>
<dbReference type="Proteomes" id="UP001054837">
    <property type="component" value="Unassembled WGS sequence"/>
</dbReference>
<feature type="region of interest" description="Disordered" evidence="1">
    <location>
        <begin position="89"/>
        <end position="118"/>
    </location>
</feature>
<reference evidence="2 3" key="1">
    <citation type="submission" date="2021-06" db="EMBL/GenBank/DDBJ databases">
        <title>Caerostris darwini draft genome.</title>
        <authorList>
            <person name="Kono N."/>
            <person name="Arakawa K."/>
        </authorList>
    </citation>
    <scope>NUCLEOTIDE SEQUENCE [LARGE SCALE GENOMIC DNA]</scope>
</reference>